<dbReference type="Proteomes" id="UP001063166">
    <property type="component" value="Unassembled WGS sequence"/>
</dbReference>
<evidence type="ECO:0000256" key="1">
    <source>
        <dbReference type="SAM" id="MobiDB-lite"/>
    </source>
</evidence>
<keyword evidence="2" id="KW-1133">Transmembrane helix</keyword>
<comment type="caution">
    <text evidence="3">The sequence shown here is derived from an EMBL/GenBank/DDBJ whole genome shotgun (WGS) entry which is preliminary data.</text>
</comment>
<gene>
    <name evidence="3" type="ORF">LshimejAT787_1701680</name>
</gene>
<protein>
    <submittedName>
        <fullName evidence="3">Uncharacterized protein</fullName>
    </submittedName>
</protein>
<evidence type="ECO:0000313" key="4">
    <source>
        <dbReference type="Proteomes" id="UP001063166"/>
    </source>
</evidence>
<name>A0A9P3PZL9_LYOSH</name>
<feature type="transmembrane region" description="Helical" evidence="2">
    <location>
        <begin position="140"/>
        <end position="163"/>
    </location>
</feature>
<dbReference type="EMBL" id="BRPK01000017">
    <property type="protein sequence ID" value="GLB44541.1"/>
    <property type="molecule type" value="Genomic_DNA"/>
</dbReference>
<sequence>MTPSERSLVQHVGVMFLNNLARLAVYTFLYGVFIFLSWISARISIQRGLNSRPKWTTFGVTLTCFVLASLFWSAYFAGFVIQMKRILMDGPLPDATRLEAINREIFPLEELQYWTLLVAPLIGDSMVIWRAWVILGQERWFMLVPLALLLGTAGTSLTYAVVTSKYATIVADQVGHNQYTTKLYNSFLALSLATNATTTLLILYKLWTLRRLTGEFTFSRPSRVQKVLVVIVESGVAFGLLQVISLILNFLSFPLDSPSYVSETCIVAIYTFITPMYPTLVVVLVNQQSTIVETFGFTIAAQEGKAAFDIEIVEPPIEPGKARSLRSASMDGHVYFDSSPADTATTGSSPSEGTRTCVGDGNRPSLEER</sequence>
<reference evidence="3" key="1">
    <citation type="submission" date="2022-07" db="EMBL/GenBank/DDBJ databases">
        <title>The genome of Lyophyllum shimeji provides insight into the initial evolution of ectomycorrhizal fungal genome.</title>
        <authorList>
            <person name="Kobayashi Y."/>
            <person name="Shibata T."/>
            <person name="Hirakawa H."/>
            <person name="Shigenobu S."/>
            <person name="Nishiyama T."/>
            <person name="Yamada A."/>
            <person name="Hasebe M."/>
            <person name="Kawaguchi M."/>
        </authorList>
    </citation>
    <scope>NUCLEOTIDE SEQUENCE</scope>
    <source>
        <strain evidence="3">AT787</strain>
    </source>
</reference>
<feature type="transmembrane region" description="Helical" evidence="2">
    <location>
        <begin position="183"/>
        <end position="207"/>
    </location>
</feature>
<dbReference type="AlphaFoldDB" id="A0A9P3PZL9"/>
<keyword evidence="2" id="KW-0472">Membrane</keyword>
<organism evidence="3 4">
    <name type="scientific">Lyophyllum shimeji</name>
    <name type="common">Hon-shimeji</name>
    <name type="synonym">Tricholoma shimeji</name>
    <dbReference type="NCBI Taxonomy" id="47721"/>
    <lineage>
        <taxon>Eukaryota</taxon>
        <taxon>Fungi</taxon>
        <taxon>Dikarya</taxon>
        <taxon>Basidiomycota</taxon>
        <taxon>Agaricomycotina</taxon>
        <taxon>Agaricomycetes</taxon>
        <taxon>Agaricomycetidae</taxon>
        <taxon>Agaricales</taxon>
        <taxon>Tricholomatineae</taxon>
        <taxon>Lyophyllaceae</taxon>
        <taxon>Lyophyllum</taxon>
    </lineage>
</organism>
<feature type="transmembrane region" description="Helical" evidence="2">
    <location>
        <begin position="260"/>
        <end position="285"/>
    </location>
</feature>
<feature type="transmembrane region" description="Helical" evidence="2">
    <location>
        <begin position="60"/>
        <end position="81"/>
    </location>
</feature>
<feature type="transmembrane region" description="Helical" evidence="2">
    <location>
        <begin position="227"/>
        <end position="248"/>
    </location>
</feature>
<feature type="transmembrane region" description="Helical" evidence="2">
    <location>
        <begin position="20"/>
        <end position="39"/>
    </location>
</feature>
<feature type="transmembrane region" description="Helical" evidence="2">
    <location>
        <begin position="113"/>
        <end position="133"/>
    </location>
</feature>
<keyword evidence="2" id="KW-0812">Transmembrane</keyword>
<feature type="compositionally biased region" description="Polar residues" evidence="1">
    <location>
        <begin position="340"/>
        <end position="354"/>
    </location>
</feature>
<accession>A0A9P3PZL9</accession>
<dbReference type="OrthoDB" id="2744793at2759"/>
<keyword evidence="4" id="KW-1185">Reference proteome</keyword>
<evidence type="ECO:0000313" key="3">
    <source>
        <dbReference type="EMBL" id="GLB44541.1"/>
    </source>
</evidence>
<proteinExistence type="predicted"/>
<feature type="region of interest" description="Disordered" evidence="1">
    <location>
        <begin position="336"/>
        <end position="369"/>
    </location>
</feature>
<evidence type="ECO:0000256" key="2">
    <source>
        <dbReference type="SAM" id="Phobius"/>
    </source>
</evidence>